<dbReference type="Proteomes" id="UP001211907">
    <property type="component" value="Unassembled WGS sequence"/>
</dbReference>
<evidence type="ECO:0000313" key="1">
    <source>
        <dbReference type="EMBL" id="KAJ3085372.1"/>
    </source>
</evidence>
<accession>A0AAD5X7H8</accession>
<reference evidence="1" key="1">
    <citation type="submission" date="2020-05" db="EMBL/GenBank/DDBJ databases">
        <title>Phylogenomic resolution of chytrid fungi.</title>
        <authorList>
            <person name="Stajich J.E."/>
            <person name="Amses K."/>
            <person name="Simmons R."/>
            <person name="Seto K."/>
            <person name="Myers J."/>
            <person name="Bonds A."/>
            <person name="Quandt C.A."/>
            <person name="Barry K."/>
            <person name="Liu P."/>
            <person name="Grigoriev I."/>
            <person name="Longcore J.E."/>
            <person name="James T.Y."/>
        </authorList>
    </citation>
    <scope>NUCLEOTIDE SEQUENCE</scope>
    <source>
        <strain evidence="1">JEL0513</strain>
    </source>
</reference>
<sequence>MASITFSPSLSVSALTPASTPLSASVSALSAKQVKEAFVQDLSGGEIHEPALVLAVSV</sequence>
<dbReference type="EMBL" id="JADGJH010004556">
    <property type="protein sequence ID" value="KAJ3085372.1"/>
    <property type="molecule type" value="Genomic_DNA"/>
</dbReference>
<protein>
    <submittedName>
        <fullName evidence="1">Uncharacterized protein</fullName>
    </submittedName>
</protein>
<comment type="caution">
    <text evidence="1">The sequence shown here is derived from an EMBL/GenBank/DDBJ whole genome shotgun (WGS) entry which is preliminary data.</text>
</comment>
<name>A0AAD5X7H8_9FUNG</name>
<feature type="non-terminal residue" evidence="1">
    <location>
        <position position="58"/>
    </location>
</feature>
<proteinExistence type="predicted"/>
<keyword evidence="2" id="KW-1185">Reference proteome</keyword>
<evidence type="ECO:0000313" key="2">
    <source>
        <dbReference type="Proteomes" id="UP001211907"/>
    </source>
</evidence>
<organism evidence="1 2">
    <name type="scientific">Physocladia obscura</name>
    <dbReference type="NCBI Taxonomy" id="109957"/>
    <lineage>
        <taxon>Eukaryota</taxon>
        <taxon>Fungi</taxon>
        <taxon>Fungi incertae sedis</taxon>
        <taxon>Chytridiomycota</taxon>
        <taxon>Chytridiomycota incertae sedis</taxon>
        <taxon>Chytridiomycetes</taxon>
        <taxon>Chytridiales</taxon>
        <taxon>Chytriomycetaceae</taxon>
        <taxon>Physocladia</taxon>
    </lineage>
</organism>
<dbReference type="AlphaFoldDB" id="A0AAD5X7H8"/>
<gene>
    <name evidence="1" type="ORF">HK100_009072</name>
</gene>